<comment type="function">
    <text evidence="16">Probable transporter of a GTP-driven Fe(2+) uptake system.</text>
</comment>
<organism evidence="18 19">
    <name type="scientific">Pseudothermotoga thermarum DSM 5069</name>
    <dbReference type="NCBI Taxonomy" id="688269"/>
    <lineage>
        <taxon>Bacteria</taxon>
        <taxon>Thermotogati</taxon>
        <taxon>Thermotogota</taxon>
        <taxon>Thermotogae</taxon>
        <taxon>Thermotogales</taxon>
        <taxon>Thermotogaceae</taxon>
        <taxon>Pseudothermotoga</taxon>
    </lineage>
</organism>
<dbReference type="OrthoDB" id="9809127at2"/>
<dbReference type="Pfam" id="PF07670">
    <property type="entry name" value="Gate"/>
    <property type="match status" value="2"/>
</dbReference>
<keyword evidence="9" id="KW-0406">Ion transport</keyword>
<feature type="transmembrane region" description="Helical" evidence="16">
    <location>
        <begin position="435"/>
        <end position="455"/>
    </location>
</feature>
<evidence type="ECO:0000259" key="17">
    <source>
        <dbReference type="PROSITE" id="PS51711"/>
    </source>
</evidence>
<feature type="transmembrane region" description="Helical" evidence="16">
    <location>
        <begin position="403"/>
        <end position="429"/>
    </location>
</feature>
<dbReference type="SUPFAM" id="SSF52540">
    <property type="entry name" value="P-loop containing nucleoside triphosphate hydrolases"/>
    <property type="match status" value="1"/>
</dbReference>
<keyword evidence="3" id="KW-1003">Cell membrane</keyword>
<feature type="domain" description="FeoB-type G" evidence="17">
    <location>
        <begin position="2"/>
        <end position="164"/>
    </location>
</feature>
<dbReference type="STRING" id="688269.Theth_0754"/>
<evidence type="ECO:0000256" key="4">
    <source>
        <dbReference type="ARBA" id="ARBA00022496"/>
    </source>
</evidence>
<feature type="binding site" evidence="14">
    <location>
        <begin position="55"/>
        <end position="58"/>
    </location>
    <ligand>
        <name>GTP</name>
        <dbReference type="ChEBI" id="CHEBI:37565"/>
        <label>1</label>
    </ligand>
</feature>
<keyword evidence="2 16" id="KW-0813">Transport</keyword>
<keyword evidence="7 16" id="KW-1133">Transmembrane helix</keyword>
<dbReference type="NCBIfam" id="TIGR00437">
    <property type="entry name" value="feoB"/>
    <property type="match status" value="1"/>
</dbReference>
<dbReference type="GO" id="GO:0015093">
    <property type="term" value="F:ferrous iron transmembrane transporter activity"/>
    <property type="evidence" value="ECO:0007669"/>
    <property type="project" value="UniProtKB-UniRule"/>
</dbReference>
<dbReference type="Pfam" id="PF07664">
    <property type="entry name" value="FeoB_C"/>
    <property type="match status" value="1"/>
</dbReference>
<evidence type="ECO:0000256" key="12">
    <source>
        <dbReference type="ARBA" id="ARBA00031200"/>
    </source>
</evidence>
<proteinExistence type="inferred from homology"/>
<gene>
    <name evidence="18" type="ORF">Theth_0754</name>
</gene>
<feature type="transmembrane region" description="Helical" evidence="16">
    <location>
        <begin position="368"/>
        <end position="391"/>
    </location>
</feature>
<dbReference type="InterPro" id="IPR027417">
    <property type="entry name" value="P-loop_NTPase"/>
</dbReference>
<keyword evidence="15" id="KW-0460">Magnesium</keyword>
<dbReference type="GO" id="GO:0005886">
    <property type="term" value="C:plasma membrane"/>
    <property type="evidence" value="ECO:0007669"/>
    <property type="project" value="UniProtKB-SubCell"/>
</dbReference>
<name>F7YY29_9THEM</name>
<keyword evidence="11 16" id="KW-0472">Membrane</keyword>
<evidence type="ECO:0000256" key="1">
    <source>
        <dbReference type="ARBA" id="ARBA00004651"/>
    </source>
</evidence>
<keyword evidence="19" id="KW-1185">Reference proteome</keyword>
<evidence type="ECO:0000256" key="7">
    <source>
        <dbReference type="ARBA" id="ARBA00022989"/>
    </source>
</evidence>
<sequence length="642" mass="71826">MSLRVALCGNPNVGKTSLFNALTGLRQYVANWAGVTVEIKKGVRNHRGVQIEFIDLPGTYSLSAFSEDEKVARNYLLYNPPNVLVVVMDALALRQSMYLLFEVIDLDVKIVGVVNAIDEARRENIVIDKGELSKHLGIPIIFTSAVTGEGIEELLDTIVSLSRYPRKVSKFFFGEEIEKQIEKIAQYLSKQTSFSSFPTRWLAIKYLEGDPETVTLVGKIEGIEPGQLREKIISQKYEHVELILKEALKKPSNNWSFSEILDHAFTHKYIGIPIFFSLMYLVFSFAFDVVQPVVEYFEDLMASLGRFFASFFTTPFVASLIEEGIFGALGAVLVFIPNIFALFFVLGIMEESGYLPRAAFVMDRLLHFFKLTGRSFISFLLGFGCSVPAIMSTRGIMDRREKTIVALSIPFVSCSARLPVYMLIASIFFERNKGLVVFFLYLLSISIAMISSVVLNKILFKGQPSHLILELPRYRMPTLKNLVIYVWNRGKHFLIKAGTIIFSASILLWVLTYFPYGTPDNSFASQLGKFLHPILKPLGFDWKLSAALVFGVGAKEIIVSALGIFFGFTSEEQFRLNILSSVDPSTALAFLVFVMAYIPCIATIATISSELGKKYALFSIVYSFTFAYALALLVKLLGGVVA</sequence>
<accession>F7YY29</accession>
<feature type="transmembrane region" description="Helical" evidence="16">
    <location>
        <begin position="615"/>
        <end position="637"/>
    </location>
</feature>
<evidence type="ECO:0000256" key="14">
    <source>
        <dbReference type="PIRSR" id="PIRSR603373-1"/>
    </source>
</evidence>
<feature type="transmembrane region" description="Helical" evidence="16">
    <location>
        <begin position="493"/>
        <end position="514"/>
    </location>
</feature>
<feature type="binding site" evidence="15">
    <location>
        <position position="20"/>
    </location>
    <ligand>
        <name>Mg(2+)</name>
        <dbReference type="ChEBI" id="CHEBI:18420"/>
        <label>2</label>
    </ligand>
</feature>
<evidence type="ECO:0000256" key="11">
    <source>
        <dbReference type="ARBA" id="ARBA00023136"/>
    </source>
</evidence>
<dbReference type="PROSITE" id="PS51711">
    <property type="entry name" value="G_FEOB"/>
    <property type="match status" value="1"/>
</dbReference>
<evidence type="ECO:0000256" key="2">
    <source>
        <dbReference type="ARBA" id="ARBA00022448"/>
    </source>
</evidence>
<dbReference type="PANTHER" id="PTHR43185">
    <property type="entry name" value="FERROUS IRON TRANSPORT PROTEIN B"/>
    <property type="match status" value="1"/>
</dbReference>
<evidence type="ECO:0000256" key="6">
    <source>
        <dbReference type="ARBA" id="ARBA00022741"/>
    </source>
</evidence>
<keyword evidence="6 14" id="KW-0547">Nucleotide-binding</keyword>
<dbReference type="InterPro" id="IPR041069">
    <property type="entry name" value="FeoB_Cyto"/>
</dbReference>
<protein>
    <recommendedName>
        <fullName evidence="12 13">Ferrous iron transport protein B</fullName>
    </recommendedName>
</protein>
<feature type="transmembrane region" description="Helical" evidence="16">
    <location>
        <begin position="269"/>
        <end position="294"/>
    </location>
</feature>
<feature type="transmembrane region" description="Helical" evidence="16">
    <location>
        <begin position="544"/>
        <end position="568"/>
    </location>
</feature>
<dbReference type="Gene3D" id="1.10.287.1770">
    <property type="match status" value="1"/>
</dbReference>
<evidence type="ECO:0000256" key="16">
    <source>
        <dbReference type="RuleBase" id="RU362098"/>
    </source>
</evidence>
<dbReference type="Pfam" id="PF17910">
    <property type="entry name" value="FeoB_Cyto"/>
    <property type="match status" value="1"/>
</dbReference>
<dbReference type="InterPro" id="IPR011642">
    <property type="entry name" value="Gate_dom"/>
</dbReference>
<evidence type="ECO:0000256" key="9">
    <source>
        <dbReference type="ARBA" id="ARBA00023065"/>
    </source>
</evidence>
<feature type="binding site" evidence="14">
    <location>
        <begin position="115"/>
        <end position="118"/>
    </location>
    <ligand>
        <name>GTP</name>
        <dbReference type="ChEBI" id="CHEBI:37565"/>
        <label>1</label>
    </ligand>
</feature>
<comment type="similarity">
    <text evidence="16">Belongs to the TRAFAC class TrmE-Era-EngA-EngB-Septin-like GTPase superfamily. FeoB GTPase (TC 9.A.8) family.</text>
</comment>
<keyword evidence="8 16" id="KW-0408">Iron</keyword>
<dbReference type="Proteomes" id="UP000006804">
    <property type="component" value="Chromosome"/>
</dbReference>
<feature type="transmembrane region" description="Helical" evidence="16">
    <location>
        <begin position="588"/>
        <end position="609"/>
    </location>
</feature>
<evidence type="ECO:0000256" key="13">
    <source>
        <dbReference type="NCBIfam" id="TIGR00437"/>
    </source>
</evidence>
<evidence type="ECO:0000256" key="10">
    <source>
        <dbReference type="ARBA" id="ARBA00023134"/>
    </source>
</evidence>
<dbReference type="GO" id="GO:0046872">
    <property type="term" value="F:metal ion binding"/>
    <property type="evidence" value="ECO:0007669"/>
    <property type="project" value="UniProtKB-KW"/>
</dbReference>
<feature type="binding site" evidence="15">
    <location>
        <position position="23"/>
    </location>
    <ligand>
        <name>Mg(2+)</name>
        <dbReference type="ChEBI" id="CHEBI:18420"/>
        <label>2</label>
    </ligand>
</feature>
<feature type="binding site" evidence="14">
    <location>
        <begin position="34"/>
        <end position="38"/>
    </location>
    <ligand>
        <name>GTP</name>
        <dbReference type="ChEBI" id="CHEBI:37565"/>
        <label>1</label>
    </ligand>
</feature>
<dbReference type="InterPro" id="IPR050860">
    <property type="entry name" value="FeoB_GTPase"/>
</dbReference>
<evidence type="ECO:0000256" key="15">
    <source>
        <dbReference type="PIRSR" id="PIRSR603373-2"/>
    </source>
</evidence>
<dbReference type="AlphaFoldDB" id="F7YY29"/>
<dbReference type="Pfam" id="PF02421">
    <property type="entry name" value="FeoB_N"/>
    <property type="match status" value="1"/>
</dbReference>
<dbReference type="InterPro" id="IPR003373">
    <property type="entry name" value="Fe2_transport_prot-B"/>
</dbReference>
<dbReference type="GO" id="GO:0005525">
    <property type="term" value="F:GTP binding"/>
    <property type="evidence" value="ECO:0007669"/>
    <property type="project" value="UniProtKB-KW"/>
</dbReference>
<keyword evidence="4 16" id="KW-0410">Iron transport</keyword>
<dbReference type="InterPro" id="IPR030389">
    <property type="entry name" value="G_FEOB_dom"/>
</dbReference>
<keyword evidence="5 16" id="KW-0812">Transmembrane</keyword>
<dbReference type="InterPro" id="IPR011640">
    <property type="entry name" value="Fe2_transport_prot_B_C"/>
</dbReference>
<dbReference type="PATRIC" id="fig|688269.3.peg.778"/>
<evidence type="ECO:0000313" key="18">
    <source>
        <dbReference type="EMBL" id="AEH50839.1"/>
    </source>
</evidence>
<dbReference type="HOGENOM" id="CLU_013350_3_0_0"/>
<dbReference type="RefSeq" id="WP_013932061.1">
    <property type="nucleotide sequence ID" value="NC_015707.1"/>
</dbReference>
<keyword evidence="15" id="KW-0479">Metal-binding</keyword>
<dbReference type="eggNOG" id="COG0370">
    <property type="taxonomic scope" value="Bacteria"/>
</dbReference>
<comment type="subcellular location">
    <subcellularLocation>
        <location evidence="16">Cell inner membrane</location>
        <topology evidence="16">Multi-pass membrane protein</topology>
    </subcellularLocation>
    <subcellularLocation>
        <location evidence="1">Cell membrane</location>
        <topology evidence="1">Multi-pass membrane protein</topology>
    </subcellularLocation>
</comment>
<dbReference type="PANTHER" id="PTHR43185:SF1">
    <property type="entry name" value="FE(2+) TRANSPORTER FEOB"/>
    <property type="match status" value="1"/>
</dbReference>
<evidence type="ECO:0000256" key="8">
    <source>
        <dbReference type="ARBA" id="ARBA00023004"/>
    </source>
</evidence>
<feature type="transmembrane region" description="Helical" evidence="16">
    <location>
        <begin position="325"/>
        <end position="348"/>
    </location>
</feature>
<dbReference type="CDD" id="cd01879">
    <property type="entry name" value="FeoB"/>
    <property type="match status" value="1"/>
</dbReference>
<feature type="binding site" evidence="15">
    <location>
        <position position="24"/>
    </location>
    <ligand>
        <name>Mg(2+)</name>
        <dbReference type="ChEBI" id="CHEBI:18420"/>
        <label>2</label>
    </ligand>
</feature>
<evidence type="ECO:0000256" key="5">
    <source>
        <dbReference type="ARBA" id="ARBA00022692"/>
    </source>
</evidence>
<evidence type="ECO:0000313" key="19">
    <source>
        <dbReference type="Proteomes" id="UP000006804"/>
    </source>
</evidence>
<reference evidence="18 19" key="1">
    <citation type="submission" date="2010-11" db="EMBL/GenBank/DDBJ databases">
        <title>The complete genome of Thermotoga thermarum DSM 5069.</title>
        <authorList>
            <consortium name="US DOE Joint Genome Institute (JGI-PGF)"/>
            <person name="Lucas S."/>
            <person name="Copeland A."/>
            <person name="Lapidus A."/>
            <person name="Bruce D."/>
            <person name="Goodwin L."/>
            <person name="Pitluck S."/>
            <person name="Kyrpides N."/>
            <person name="Mavromatis K."/>
            <person name="Ivanova N."/>
            <person name="Zeytun A."/>
            <person name="Brettin T."/>
            <person name="Detter J.C."/>
            <person name="Tapia R."/>
            <person name="Han C."/>
            <person name="Land M."/>
            <person name="Hauser L."/>
            <person name="Markowitz V."/>
            <person name="Cheng J.-F."/>
            <person name="Hugenholtz P."/>
            <person name="Woyke T."/>
            <person name="Wu D."/>
            <person name="Spring S."/>
            <person name="Schroeder M."/>
            <person name="Brambilla E."/>
            <person name="Klenk H.-P."/>
            <person name="Eisen J.A."/>
        </authorList>
    </citation>
    <scope>NUCLEOTIDE SEQUENCE [LARGE SCALE GENOMIC DNA]</scope>
    <source>
        <strain evidence="18 19">DSM 5069</strain>
    </source>
</reference>
<keyword evidence="10 14" id="KW-0342">GTP-binding</keyword>
<evidence type="ECO:0000256" key="3">
    <source>
        <dbReference type="ARBA" id="ARBA00022475"/>
    </source>
</evidence>
<dbReference type="Gene3D" id="3.40.50.300">
    <property type="entry name" value="P-loop containing nucleotide triphosphate hydrolases"/>
    <property type="match status" value="1"/>
</dbReference>
<feature type="binding site" evidence="15">
    <location>
        <position position="21"/>
    </location>
    <ligand>
        <name>Mg(2+)</name>
        <dbReference type="ChEBI" id="CHEBI:18420"/>
        <label>2</label>
    </ligand>
</feature>
<dbReference type="EMBL" id="CP002351">
    <property type="protein sequence ID" value="AEH50839.1"/>
    <property type="molecule type" value="Genomic_DNA"/>
</dbReference>
<dbReference type="KEGG" id="tta:Theth_0754"/>
<feature type="binding site" evidence="14">
    <location>
        <begin position="9"/>
        <end position="16"/>
    </location>
    <ligand>
        <name>GTP</name>
        <dbReference type="ChEBI" id="CHEBI:37565"/>
        <label>1</label>
    </ligand>
</feature>
<feature type="transmembrane region" description="Helical" evidence="16">
    <location>
        <begin position="300"/>
        <end position="318"/>
    </location>
</feature>